<dbReference type="AlphaFoldDB" id="A0A2M7X525"/>
<sequence length="136" mass="16424">MLRDYAKENGFNEVVEYVFSESADYKIRRKFKEMLDFVKANDDVKAIIAYRVDRITRNYRDAVAIDELRLDYKKEIHFVHDRLVIDEKSLGRDITDWDTKVYLAKQFLNRLKEDSKDNSTKEVREPRMAREGYFRI</sequence>
<dbReference type="GO" id="GO:0000150">
    <property type="term" value="F:DNA strand exchange activity"/>
    <property type="evidence" value="ECO:0007669"/>
    <property type="project" value="InterPro"/>
</dbReference>
<evidence type="ECO:0000313" key="3">
    <source>
        <dbReference type="Proteomes" id="UP000230683"/>
    </source>
</evidence>
<accession>A0A2M7X525</accession>
<dbReference type="SMART" id="SM00857">
    <property type="entry name" value="Resolvase"/>
    <property type="match status" value="1"/>
</dbReference>
<evidence type="ECO:0000313" key="2">
    <source>
        <dbReference type="EMBL" id="PJA41219.1"/>
    </source>
</evidence>
<proteinExistence type="predicted"/>
<evidence type="ECO:0000259" key="1">
    <source>
        <dbReference type="SMART" id="SM00857"/>
    </source>
</evidence>
<dbReference type="SUPFAM" id="SSF53041">
    <property type="entry name" value="Resolvase-like"/>
    <property type="match status" value="1"/>
</dbReference>
<dbReference type="InterPro" id="IPR036162">
    <property type="entry name" value="Resolvase-like_N_sf"/>
</dbReference>
<reference evidence="3" key="1">
    <citation type="submission" date="2017-09" db="EMBL/GenBank/DDBJ databases">
        <title>Depth-based differentiation of microbial function through sediment-hosted aquifers and enrichment of novel symbionts in the deep terrestrial subsurface.</title>
        <authorList>
            <person name="Probst A.J."/>
            <person name="Ladd B."/>
            <person name="Jarett J.K."/>
            <person name="Geller-Mcgrath D.E."/>
            <person name="Sieber C.M.K."/>
            <person name="Emerson J.B."/>
            <person name="Anantharaman K."/>
            <person name="Thomas B.C."/>
            <person name="Malmstrom R."/>
            <person name="Stieglmeier M."/>
            <person name="Klingl A."/>
            <person name="Woyke T."/>
            <person name="Ryan C.M."/>
            <person name="Banfield J.F."/>
        </authorList>
    </citation>
    <scope>NUCLEOTIDE SEQUENCE [LARGE SCALE GENOMIC DNA]</scope>
</reference>
<dbReference type="Proteomes" id="UP000230683">
    <property type="component" value="Unassembled WGS sequence"/>
</dbReference>
<comment type="caution">
    <text evidence="2">The sequence shown here is derived from an EMBL/GenBank/DDBJ whole genome shotgun (WGS) entry which is preliminary data.</text>
</comment>
<dbReference type="Gene3D" id="3.40.50.1390">
    <property type="entry name" value="Resolvase, N-terminal catalytic domain"/>
    <property type="match status" value="1"/>
</dbReference>
<dbReference type="GO" id="GO:0003677">
    <property type="term" value="F:DNA binding"/>
    <property type="evidence" value="ECO:0007669"/>
    <property type="project" value="InterPro"/>
</dbReference>
<name>A0A2M7X525_UNCKA</name>
<dbReference type="Pfam" id="PF00239">
    <property type="entry name" value="Resolvase"/>
    <property type="match status" value="1"/>
</dbReference>
<organism evidence="2 3">
    <name type="scientific">candidate division WWE3 bacterium CG_4_9_14_3_um_filter_34_6</name>
    <dbReference type="NCBI Taxonomy" id="1975079"/>
    <lineage>
        <taxon>Bacteria</taxon>
        <taxon>Katanobacteria</taxon>
    </lineage>
</organism>
<feature type="domain" description="Resolvase/invertase-type recombinase catalytic" evidence="1">
    <location>
        <begin position="1"/>
        <end position="128"/>
    </location>
</feature>
<dbReference type="EMBL" id="PFWY01000033">
    <property type="protein sequence ID" value="PJA41219.1"/>
    <property type="molecule type" value="Genomic_DNA"/>
</dbReference>
<gene>
    <name evidence="2" type="ORF">CO178_00715</name>
</gene>
<dbReference type="InterPro" id="IPR006119">
    <property type="entry name" value="Resolv_N"/>
</dbReference>
<protein>
    <recommendedName>
        <fullName evidence="1">Resolvase/invertase-type recombinase catalytic domain-containing protein</fullName>
    </recommendedName>
</protein>